<dbReference type="Pfam" id="PF13489">
    <property type="entry name" value="Methyltransf_23"/>
    <property type="match status" value="1"/>
</dbReference>
<dbReference type="eggNOG" id="ENOG502S9IZ">
    <property type="taxonomic scope" value="Eukaryota"/>
</dbReference>
<dbReference type="OMA" id="IWWCATR"/>
<accession>A0A0L0HMQ8</accession>
<keyword evidence="2" id="KW-0808">Transferase</keyword>
<dbReference type="InParanoid" id="A0A0L0HMQ8"/>
<dbReference type="VEuPathDB" id="FungiDB:SPPG_02572"/>
<dbReference type="InterPro" id="IPR029063">
    <property type="entry name" value="SAM-dependent_MTases_sf"/>
</dbReference>
<dbReference type="SUPFAM" id="SSF53335">
    <property type="entry name" value="S-adenosyl-L-methionine-dependent methyltransferases"/>
    <property type="match status" value="1"/>
</dbReference>
<evidence type="ECO:0000256" key="3">
    <source>
        <dbReference type="ARBA" id="ARBA00022691"/>
    </source>
</evidence>
<dbReference type="GeneID" id="27686147"/>
<dbReference type="OrthoDB" id="2094832at2759"/>
<keyword evidence="6" id="KW-1185">Reference proteome</keyword>
<name>A0A0L0HMQ8_SPIPD</name>
<dbReference type="Gene3D" id="3.40.50.150">
    <property type="entry name" value="Vaccinia Virus protein VP39"/>
    <property type="match status" value="1"/>
</dbReference>
<protein>
    <recommendedName>
        <fullName evidence="7">Methyltransferase domain-containing protein</fullName>
    </recommendedName>
</protein>
<dbReference type="InterPro" id="IPR051654">
    <property type="entry name" value="Meroterpenoid_MTases"/>
</dbReference>
<proteinExistence type="inferred from homology"/>
<dbReference type="PANTHER" id="PTHR35897">
    <property type="entry name" value="METHYLTRANSFERASE AUSD"/>
    <property type="match status" value="1"/>
</dbReference>
<dbReference type="AlphaFoldDB" id="A0A0L0HMQ8"/>
<organism evidence="5 6">
    <name type="scientific">Spizellomyces punctatus (strain DAOM BR117)</name>
    <dbReference type="NCBI Taxonomy" id="645134"/>
    <lineage>
        <taxon>Eukaryota</taxon>
        <taxon>Fungi</taxon>
        <taxon>Fungi incertae sedis</taxon>
        <taxon>Chytridiomycota</taxon>
        <taxon>Chytridiomycota incertae sedis</taxon>
        <taxon>Chytridiomycetes</taxon>
        <taxon>Spizellomycetales</taxon>
        <taxon>Spizellomycetaceae</taxon>
        <taxon>Spizellomyces</taxon>
    </lineage>
</organism>
<dbReference type="GO" id="GO:0016740">
    <property type="term" value="F:transferase activity"/>
    <property type="evidence" value="ECO:0007669"/>
    <property type="project" value="UniProtKB-KW"/>
</dbReference>
<dbReference type="STRING" id="645134.A0A0L0HMQ8"/>
<evidence type="ECO:0000256" key="1">
    <source>
        <dbReference type="ARBA" id="ARBA00005179"/>
    </source>
</evidence>
<dbReference type="Proteomes" id="UP000053201">
    <property type="component" value="Unassembled WGS sequence"/>
</dbReference>
<dbReference type="EMBL" id="KQ257453">
    <property type="protein sequence ID" value="KND02069.1"/>
    <property type="molecule type" value="Genomic_DNA"/>
</dbReference>
<comment type="pathway">
    <text evidence="1">Secondary metabolite biosynthesis.</text>
</comment>
<dbReference type="PANTHER" id="PTHR35897:SF1">
    <property type="entry name" value="METHYLTRANSFERASE AUSD"/>
    <property type="match status" value="1"/>
</dbReference>
<reference evidence="5 6" key="1">
    <citation type="submission" date="2009-08" db="EMBL/GenBank/DDBJ databases">
        <title>The Genome Sequence of Spizellomyces punctatus strain DAOM BR117.</title>
        <authorList>
            <consortium name="The Broad Institute Genome Sequencing Platform"/>
            <person name="Russ C."/>
            <person name="Cuomo C."/>
            <person name="Shea T."/>
            <person name="Young S.K."/>
            <person name="Zeng Q."/>
            <person name="Koehrsen M."/>
            <person name="Haas B."/>
            <person name="Borodovsky M."/>
            <person name="Guigo R."/>
            <person name="Alvarado L."/>
            <person name="Berlin A."/>
            <person name="Bochicchio J."/>
            <person name="Borenstein D."/>
            <person name="Chapman S."/>
            <person name="Chen Z."/>
            <person name="Engels R."/>
            <person name="Freedman E."/>
            <person name="Gellesch M."/>
            <person name="Goldberg J."/>
            <person name="Griggs A."/>
            <person name="Gujja S."/>
            <person name="Heiman D."/>
            <person name="Hepburn T."/>
            <person name="Howarth C."/>
            <person name="Jen D."/>
            <person name="Larson L."/>
            <person name="Lewis B."/>
            <person name="Mehta T."/>
            <person name="Park D."/>
            <person name="Pearson M."/>
            <person name="Roberts A."/>
            <person name="Saif S."/>
            <person name="Shenoy N."/>
            <person name="Sisk P."/>
            <person name="Stolte C."/>
            <person name="Sykes S."/>
            <person name="Thomson T."/>
            <person name="Walk T."/>
            <person name="White J."/>
            <person name="Yandava C."/>
            <person name="Burger G."/>
            <person name="Gray M.W."/>
            <person name="Holland P.W.H."/>
            <person name="King N."/>
            <person name="Lang F.B.F."/>
            <person name="Roger A.J."/>
            <person name="Ruiz-Trillo I."/>
            <person name="Lander E."/>
            <person name="Nusbaum C."/>
        </authorList>
    </citation>
    <scope>NUCLEOTIDE SEQUENCE [LARGE SCALE GENOMIC DNA]</scope>
    <source>
        <strain evidence="5 6">DAOM BR117</strain>
    </source>
</reference>
<evidence type="ECO:0000313" key="5">
    <source>
        <dbReference type="EMBL" id="KND02069.1"/>
    </source>
</evidence>
<comment type="similarity">
    <text evidence="4">Belongs to the class I-like SAM-binding methyltransferase superfamily.</text>
</comment>
<dbReference type="RefSeq" id="XP_016610108.1">
    <property type="nucleotide sequence ID" value="XM_016750853.1"/>
</dbReference>
<evidence type="ECO:0008006" key="7">
    <source>
        <dbReference type="Google" id="ProtNLM"/>
    </source>
</evidence>
<evidence type="ECO:0000256" key="4">
    <source>
        <dbReference type="ARBA" id="ARBA00038314"/>
    </source>
</evidence>
<keyword evidence="3" id="KW-0949">S-adenosyl-L-methionine</keyword>
<gene>
    <name evidence="5" type="ORF">SPPG_02572</name>
</gene>
<evidence type="ECO:0000256" key="2">
    <source>
        <dbReference type="ARBA" id="ARBA00022679"/>
    </source>
</evidence>
<evidence type="ECO:0000313" key="6">
    <source>
        <dbReference type="Proteomes" id="UP000053201"/>
    </source>
</evidence>
<sequence length="285" mass="31639">MHDTRPNQEHYSFANAPVPDEIPDASLAFLKAYTGEQNLNALKERVFDIWRESRERLHVYKCVQTLMFLEPRITKHSLYPTILQSFQQAQKSNLPPPRILDAGCAYGTDVRALIHHGVPASQIAASDLHDGYWKLGQRLYNDSERIHAVKTTFGDMAVPAGAVGAVEASSIEPLTYIAASAVLHVFSAAQCEAFLRRILSLLEFKGIFLGTCVGALQEGEWRRGRANEGNAGSVVRYLHSAKSLKALMEQIGFVDVKVESHGPEDPTASDDPVKKIWIEFQGKKP</sequence>